<dbReference type="Gene3D" id="1.10.10.10">
    <property type="entry name" value="Winged helix-like DNA-binding domain superfamily/Winged helix DNA-binding domain"/>
    <property type="match status" value="1"/>
</dbReference>
<dbReference type="InterPro" id="IPR005119">
    <property type="entry name" value="LysR_subst-bd"/>
</dbReference>
<protein>
    <submittedName>
        <fullName evidence="6">LysR family transcriptional regulator</fullName>
    </submittedName>
</protein>
<evidence type="ECO:0000313" key="7">
    <source>
        <dbReference type="Proteomes" id="UP000292554"/>
    </source>
</evidence>
<dbReference type="Pfam" id="PF03466">
    <property type="entry name" value="LysR_substrate"/>
    <property type="match status" value="1"/>
</dbReference>
<dbReference type="InterPro" id="IPR036388">
    <property type="entry name" value="WH-like_DNA-bd_sf"/>
</dbReference>
<sequence length="302" mass="33421">MKAKEMSNLYWFCQAVGFGGFAAASHHVGASAPTLSRAVSQLEQQVGEKLIHRNAKQFQLTTAGEEYYQRFAGLFMALQEQWGQRSNVQPTYSGDVHVSCPEPFADYFLQGLAIDFMAQHPQVRIYIHFASDTEHFFDEHIDLAIVTRATEAPHLVQKRLFSSETALAASPSYLASHGSPASVEELLNHDLLAGNTQQSWLFNQAGESIRIPLKPKYFVNSLRLSIQAACDGVGICLMPKDNLHALQSQGLLTQVLAEVECPAGVAYMVWADRKLIPARVAAFRDLIFDHLQAKTILSSIGD</sequence>
<dbReference type="PANTHER" id="PTHR30537:SF5">
    <property type="entry name" value="HTH-TYPE TRANSCRIPTIONAL ACTIVATOR TTDR-RELATED"/>
    <property type="match status" value="1"/>
</dbReference>
<organism evidence="6 7">
    <name type="scientific">Corallincola luteus</name>
    <dbReference type="NCBI Taxonomy" id="1775177"/>
    <lineage>
        <taxon>Bacteria</taxon>
        <taxon>Pseudomonadati</taxon>
        <taxon>Pseudomonadota</taxon>
        <taxon>Gammaproteobacteria</taxon>
        <taxon>Alteromonadales</taxon>
        <taxon>Psychromonadaceae</taxon>
        <taxon>Corallincola</taxon>
    </lineage>
</organism>
<comment type="caution">
    <text evidence="6">The sequence shown here is derived from an EMBL/GenBank/DDBJ whole genome shotgun (WGS) entry which is preliminary data.</text>
</comment>
<dbReference type="SUPFAM" id="SSF53850">
    <property type="entry name" value="Periplasmic binding protein-like II"/>
    <property type="match status" value="1"/>
</dbReference>
<dbReference type="InterPro" id="IPR000847">
    <property type="entry name" value="LysR_HTH_N"/>
</dbReference>
<accession>A0ABY2AHD9</accession>
<dbReference type="InterPro" id="IPR058163">
    <property type="entry name" value="LysR-type_TF_proteobact-type"/>
</dbReference>
<gene>
    <name evidence="6" type="ORF">EZV61_15420</name>
</gene>
<evidence type="ECO:0000256" key="1">
    <source>
        <dbReference type="ARBA" id="ARBA00009437"/>
    </source>
</evidence>
<keyword evidence="3" id="KW-0238">DNA-binding</keyword>
<name>A0ABY2AHD9_9GAMM</name>
<comment type="similarity">
    <text evidence="1">Belongs to the LysR transcriptional regulatory family.</text>
</comment>
<dbReference type="EMBL" id="SJXE01000009">
    <property type="protein sequence ID" value="TCI01967.1"/>
    <property type="molecule type" value="Genomic_DNA"/>
</dbReference>
<evidence type="ECO:0000256" key="3">
    <source>
        <dbReference type="ARBA" id="ARBA00023125"/>
    </source>
</evidence>
<evidence type="ECO:0000313" key="6">
    <source>
        <dbReference type="EMBL" id="TCI01967.1"/>
    </source>
</evidence>
<dbReference type="PANTHER" id="PTHR30537">
    <property type="entry name" value="HTH-TYPE TRANSCRIPTIONAL REGULATOR"/>
    <property type="match status" value="1"/>
</dbReference>
<reference evidence="6 7" key="1">
    <citation type="submission" date="2019-02" db="EMBL/GenBank/DDBJ databases">
        <title>Corallincola luteus sp. nov., a marine bacterium isolated from surface sediment of Bohai Sea in China.</title>
        <authorList>
            <person name="Ren Q."/>
        </authorList>
    </citation>
    <scope>NUCLEOTIDE SEQUENCE [LARGE SCALE GENOMIC DNA]</scope>
    <source>
        <strain evidence="6 7">DASS28</strain>
    </source>
</reference>
<keyword evidence="7" id="KW-1185">Reference proteome</keyword>
<keyword evidence="4" id="KW-0804">Transcription</keyword>
<dbReference type="SUPFAM" id="SSF46785">
    <property type="entry name" value="Winged helix' DNA-binding domain"/>
    <property type="match status" value="1"/>
</dbReference>
<keyword evidence="2" id="KW-0805">Transcription regulation</keyword>
<evidence type="ECO:0000256" key="2">
    <source>
        <dbReference type="ARBA" id="ARBA00023015"/>
    </source>
</evidence>
<evidence type="ECO:0000259" key="5">
    <source>
        <dbReference type="PROSITE" id="PS50931"/>
    </source>
</evidence>
<dbReference type="CDD" id="cd08422">
    <property type="entry name" value="PBP2_CrgA_like"/>
    <property type="match status" value="1"/>
</dbReference>
<dbReference type="PROSITE" id="PS50931">
    <property type="entry name" value="HTH_LYSR"/>
    <property type="match status" value="1"/>
</dbReference>
<proteinExistence type="inferred from homology"/>
<dbReference type="Pfam" id="PF00126">
    <property type="entry name" value="HTH_1"/>
    <property type="match status" value="1"/>
</dbReference>
<dbReference type="Gene3D" id="3.40.190.290">
    <property type="match status" value="1"/>
</dbReference>
<evidence type="ECO:0000256" key="4">
    <source>
        <dbReference type="ARBA" id="ARBA00023163"/>
    </source>
</evidence>
<dbReference type="InterPro" id="IPR036390">
    <property type="entry name" value="WH_DNA-bd_sf"/>
</dbReference>
<dbReference type="Proteomes" id="UP000292554">
    <property type="component" value="Unassembled WGS sequence"/>
</dbReference>
<feature type="domain" description="HTH lysR-type" evidence="5">
    <location>
        <begin position="12"/>
        <end position="61"/>
    </location>
</feature>